<dbReference type="PROSITE" id="PS51186">
    <property type="entry name" value="GNAT"/>
    <property type="match status" value="1"/>
</dbReference>
<dbReference type="PANTHER" id="PTHR13947:SF37">
    <property type="entry name" value="LD18367P"/>
    <property type="match status" value="1"/>
</dbReference>
<feature type="domain" description="HTH marR-type" evidence="2">
    <location>
        <begin position="1"/>
        <end position="141"/>
    </location>
</feature>
<dbReference type="InterPro" id="IPR036390">
    <property type="entry name" value="WH_DNA-bd_sf"/>
</dbReference>
<evidence type="ECO:0000313" key="4">
    <source>
        <dbReference type="EMBL" id="GBF34702.1"/>
    </source>
</evidence>
<feature type="domain" description="N-acetyltransferase" evidence="3">
    <location>
        <begin position="163"/>
        <end position="306"/>
    </location>
</feature>
<evidence type="ECO:0000259" key="3">
    <source>
        <dbReference type="PROSITE" id="PS51186"/>
    </source>
</evidence>
<dbReference type="CDD" id="cd04301">
    <property type="entry name" value="NAT_SF"/>
    <property type="match status" value="1"/>
</dbReference>
<dbReference type="InterPro" id="IPR036388">
    <property type="entry name" value="WH-like_DNA-bd_sf"/>
</dbReference>
<evidence type="ECO:0000313" key="5">
    <source>
        <dbReference type="Proteomes" id="UP000239549"/>
    </source>
</evidence>
<proteinExistence type="predicted"/>
<dbReference type="GO" id="GO:0008080">
    <property type="term" value="F:N-acetyltransferase activity"/>
    <property type="evidence" value="ECO:0007669"/>
    <property type="project" value="InterPro"/>
</dbReference>
<dbReference type="PANTHER" id="PTHR13947">
    <property type="entry name" value="GNAT FAMILY N-ACETYLTRANSFERASE"/>
    <property type="match status" value="1"/>
</dbReference>
<dbReference type="RefSeq" id="WP_104372895.1">
    <property type="nucleotide sequence ID" value="NZ_BFAV01000150.1"/>
</dbReference>
<organism evidence="4 5">
    <name type="scientific">Desulfocucumis palustris</name>
    <dbReference type="NCBI Taxonomy" id="1898651"/>
    <lineage>
        <taxon>Bacteria</taxon>
        <taxon>Bacillati</taxon>
        <taxon>Bacillota</taxon>
        <taxon>Clostridia</taxon>
        <taxon>Eubacteriales</taxon>
        <taxon>Desulfocucumaceae</taxon>
        <taxon>Desulfocucumis</taxon>
    </lineage>
</organism>
<name>A0A2L2XEZ3_9FIRM</name>
<dbReference type="SUPFAM" id="SSF55729">
    <property type="entry name" value="Acyl-CoA N-acyltransferases (Nat)"/>
    <property type="match status" value="1"/>
</dbReference>
<evidence type="ECO:0000259" key="2">
    <source>
        <dbReference type="PROSITE" id="PS50995"/>
    </source>
</evidence>
<keyword evidence="1 4" id="KW-0808">Transferase</keyword>
<dbReference type="SMART" id="SM00347">
    <property type="entry name" value="HTH_MARR"/>
    <property type="match status" value="1"/>
</dbReference>
<dbReference type="InterPro" id="IPR016181">
    <property type="entry name" value="Acyl_CoA_acyltransferase"/>
</dbReference>
<reference evidence="5" key="1">
    <citation type="submission" date="2018-02" db="EMBL/GenBank/DDBJ databases">
        <title>Genome sequence of Desulfocucumis palustris strain NAW-5.</title>
        <authorList>
            <person name="Watanabe M."/>
            <person name="Kojima H."/>
            <person name="Fukui M."/>
        </authorList>
    </citation>
    <scope>NUCLEOTIDE SEQUENCE [LARGE SCALE GENOMIC DNA]</scope>
    <source>
        <strain evidence="5">NAW-5</strain>
    </source>
</reference>
<dbReference type="PROSITE" id="PS50995">
    <property type="entry name" value="HTH_MARR_2"/>
    <property type="match status" value="1"/>
</dbReference>
<dbReference type="EMBL" id="BFAV01000150">
    <property type="protein sequence ID" value="GBF34702.1"/>
    <property type="molecule type" value="Genomic_DNA"/>
</dbReference>
<comment type="caution">
    <text evidence="4">The sequence shown here is derived from an EMBL/GenBank/DDBJ whole genome shotgun (WGS) entry which is preliminary data.</text>
</comment>
<dbReference type="InterPro" id="IPR011991">
    <property type="entry name" value="ArsR-like_HTH"/>
</dbReference>
<dbReference type="InterPro" id="IPR050769">
    <property type="entry name" value="NAT_camello-type"/>
</dbReference>
<gene>
    <name evidence="4" type="ORF">DCCM_3822</name>
</gene>
<sequence length="309" mass="35778">MPIENFEERIDAVRHFNRFFTRQIGVLREGLLHSPYSLTEGRILFELAHRENSTASDLGRALGLDAGYLSRTLARFEQQGLLEKVRAEHDGRQRLLRLTPDGKNASSLLDRRSREEVAEMLNDLCEEEQLRLLKAMHTIENIIDKGFKFSEPFFLRPHEPGDMGWVTHRHGVLYAQEYGWDERFEALVARIVADFINNHKPERERCWIAEINGEIVGSVFVVRDSDTVAKLRLLLVEPKARGMGLGSRLVRECIRFAKRTGYKKLTLWTNSILEDARRIYQKSGFTLVDQEAHHSFGHDLVGQNWELLL</sequence>
<dbReference type="GO" id="GO:0003700">
    <property type="term" value="F:DNA-binding transcription factor activity"/>
    <property type="evidence" value="ECO:0007669"/>
    <property type="project" value="InterPro"/>
</dbReference>
<dbReference type="AlphaFoldDB" id="A0A2L2XEZ3"/>
<dbReference type="SUPFAM" id="SSF46785">
    <property type="entry name" value="Winged helix' DNA-binding domain"/>
    <property type="match status" value="1"/>
</dbReference>
<accession>A0A2L2XEZ3</accession>
<dbReference type="InterPro" id="IPR000835">
    <property type="entry name" value="HTH_MarR-typ"/>
</dbReference>
<dbReference type="Pfam" id="PF00583">
    <property type="entry name" value="Acetyltransf_1"/>
    <property type="match status" value="1"/>
</dbReference>
<dbReference type="PRINTS" id="PR00598">
    <property type="entry name" value="HTHMARR"/>
</dbReference>
<dbReference type="Pfam" id="PF12802">
    <property type="entry name" value="MarR_2"/>
    <property type="match status" value="1"/>
</dbReference>
<dbReference type="CDD" id="cd00090">
    <property type="entry name" value="HTH_ARSR"/>
    <property type="match status" value="1"/>
</dbReference>
<dbReference type="Gene3D" id="1.10.10.10">
    <property type="entry name" value="Winged helix-like DNA-binding domain superfamily/Winged helix DNA-binding domain"/>
    <property type="match status" value="1"/>
</dbReference>
<dbReference type="Proteomes" id="UP000239549">
    <property type="component" value="Unassembled WGS sequence"/>
</dbReference>
<evidence type="ECO:0000256" key="1">
    <source>
        <dbReference type="ARBA" id="ARBA00022679"/>
    </source>
</evidence>
<keyword evidence="5" id="KW-1185">Reference proteome</keyword>
<protein>
    <submittedName>
        <fullName evidence="4">Histone acetyltransferase HPA2</fullName>
    </submittedName>
</protein>
<dbReference type="Gene3D" id="3.40.630.30">
    <property type="match status" value="1"/>
</dbReference>
<dbReference type="OrthoDB" id="5419426at2"/>
<dbReference type="InterPro" id="IPR000182">
    <property type="entry name" value="GNAT_dom"/>
</dbReference>